<feature type="region of interest" description="Disordered" evidence="11">
    <location>
        <begin position="137"/>
        <end position="249"/>
    </location>
</feature>
<name>R0KYX1_ANAPL</name>
<feature type="compositionally biased region" description="Low complexity" evidence="11">
    <location>
        <begin position="137"/>
        <end position="150"/>
    </location>
</feature>
<dbReference type="GO" id="GO:0008157">
    <property type="term" value="F:protein phosphatase 1 binding"/>
    <property type="evidence" value="ECO:0007669"/>
    <property type="project" value="UniProtKB-UniRule"/>
</dbReference>
<reference evidence="13" key="1">
    <citation type="journal article" date="2013" name="Nat. Genet.">
        <title>The duck genome and transcriptome provide insight into an avian influenza virus reservoir species.</title>
        <authorList>
            <person name="Huang Y."/>
            <person name="Li Y."/>
            <person name="Burt D.W."/>
            <person name="Chen H."/>
            <person name="Zhang Y."/>
            <person name="Qian W."/>
            <person name="Kim H."/>
            <person name="Gan S."/>
            <person name="Zhao Y."/>
            <person name="Li J."/>
            <person name="Yi K."/>
            <person name="Feng H."/>
            <person name="Zhu P."/>
            <person name="Li B."/>
            <person name="Liu Q."/>
            <person name="Fairley S."/>
            <person name="Magor K.E."/>
            <person name="Du Z."/>
            <person name="Hu X."/>
            <person name="Goodman L."/>
            <person name="Tafer H."/>
            <person name="Vignal A."/>
            <person name="Lee T."/>
            <person name="Kim K.W."/>
            <person name="Sheng Z."/>
            <person name="An Y."/>
            <person name="Searle S."/>
            <person name="Herrero J."/>
            <person name="Groenen M.A."/>
            <person name="Crooijmans R.P."/>
            <person name="Faraut T."/>
            <person name="Cai Q."/>
            <person name="Webster R.G."/>
            <person name="Aldridge J.R."/>
            <person name="Warren W.C."/>
            <person name="Bartschat S."/>
            <person name="Kehr S."/>
            <person name="Marz M."/>
            <person name="Stadler P.F."/>
            <person name="Smith J."/>
            <person name="Kraus R.H."/>
            <person name="Zhao Y."/>
            <person name="Ren L."/>
            <person name="Fei J."/>
            <person name="Morisson M."/>
            <person name="Kaiser P."/>
            <person name="Griffin D.K."/>
            <person name="Rao M."/>
            <person name="Pitel F."/>
            <person name="Wang J."/>
            <person name="Li N."/>
        </authorList>
    </citation>
    <scope>NUCLEOTIDE SEQUENCE [LARGE SCALE GENOMIC DNA]</scope>
</reference>
<dbReference type="EMBL" id="KB743479">
    <property type="protein sequence ID" value="EOA98488.1"/>
    <property type="molecule type" value="Genomic_DNA"/>
</dbReference>
<evidence type="ECO:0000313" key="12">
    <source>
        <dbReference type="EMBL" id="EOA98488.1"/>
    </source>
</evidence>
<dbReference type="GO" id="GO:0001755">
    <property type="term" value="P:neural crest cell migration"/>
    <property type="evidence" value="ECO:0007669"/>
    <property type="project" value="UniProtKB-UniRule"/>
</dbReference>
<evidence type="ECO:0000256" key="1">
    <source>
        <dbReference type="ARBA" id="ARBA00009795"/>
    </source>
</evidence>
<keyword evidence="3 10" id="KW-0217">Developmental protein</keyword>
<accession>R0KYX1</accession>
<evidence type="ECO:0000256" key="5">
    <source>
        <dbReference type="ARBA" id="ARBA00022737"/>
    </source>
</evidence>
<dbReference type="PANTHER" id="PTHR12751:SF4">
    <property type="entry name" value="PHOSPHATASE AND ACTIN REGULATOR 4"/>
    <property type="match status" value="1"/>
</dbReference>
<comment type="function">
    <text evidence="10">Regulator of protein phosphatase 1 (PP1) required for neural tube and optic fissure closure, and enteric neural crest cell (ENCCs) migration during development. Acts as an activator of PP1. During neural tube closure, localizes to the ventral neural tube and activates PP1, leading to down-regulate cell proliferation within cranial neural tissue and the neural retina. Also acts as a regulator of migration of enteric neural crest cells (ENCCs) by activating PP1, leading to repression of the integrin signaling through the rho/rock pathway.</text>
</comment>
<organism evidence="12 13">
    <name type="scientific">Anas platyrhynchos</name>
    <name type="common">Mallard</name>
    <name type="synonym">Anas boschas</name>
    <dbReference type="NCBI Taxonomy" id="8839"/>
    <lineage>
        <taxon>Eukaryota</taxon>
        <taxon>Metazoa</taxon>
        <taxon>Chordata</taxon>
        <taxon>Craniata</taxon>
        <taxon>Vertebrata</taxon>
        <taxon>Euteleostomi</taxon>
        <taxon>Archelosauria</taxon>
        <taxon>Archosauria</taxon>
        <taxon>Dinosauria</taxon>
        <taxon>Saurischia</taxon>
        <taxon>Theropoda</taxon>
        <taxon>Coelurosauria</taxon>
        <taxon>Aves</taxon>
        <taxon>Neognathae</taxon>
        <taxon>Galloanserae</taxon>
        <taxon>Anseriformes</taxon>
        <taxon>Anatidae</taxon>
        <taxon>Anatinae</taxon>
        <taxon>Anas</taxon>
    </lineage>
</organism>
<dbReference type="Gene3D" id="6.10.140.1750">
    <property type="match status" value="2"/>
</dbReference>
<sequence length="624" mass="67122">EEVDHPPSDAGMGVDVLESGDTTPPTKRKSKFSSFGKIFKPWKWRKKKSSDKFKETSEVLERKISMRKPREELVKRGVLLEDPEQGESAPELLLRLSVFCVAHLPLSAPPPCSPPSRGGKFKGSYLLTWFLSVCSSSSQPGPESEPAQEPHVPRQPLLPPKRPPSTSQEANEVQAKDPAPASSAAKTVPTTTAPVAAKTVSSTAAPSPAPRTLPPALAGANTTAPVSTTSTAPAKQPPVPPPKPVNRNSNSVLAELSQAMNSGTALSKPSPPLPPKRGLLPSTTTEAAPASKPPSDRTLTASRPVLIPMHMAPAYPPPCGVSCWHGAGMLAAAVVTSSGTTGSCGAELGKQTPGAVLRFCSPQSHPIALPAGTLANKVKRKDTLAMKLGSTAAVQEEKFVFPRKSKEEWNEIRNQIGSTLTRYHKQRRVMCKPSVRPGGDWTKLVSWMLAAAVVTSSGTTGSCGAELGKQTPGAVLRFCSPQSHPIALPAGTLANKVKRKDTLAMKLGNTAAVQEEKFVFPRKSKEEWNEIRNQIGSTLTSRAVLRPTVPPALRGVLAKNEADRQAEKREIKRRLTRKLSQRPTVAELQARKILRFNEYVEVTDAQDYDRRADKPWTKLTPADK</sequence>
<dbReference type="GO" id="GO:0072542">
    <property type="term" value="F:protein phosphatase activator activity"/>
    <property type="evidence" value="ECO:0007669"/>
    <property type="project" value="UniProtKB-UniRule"/>
</dbReference>
<evidence type="ECO:0000256" key="10">
    <source>
        <dbReference type="RuleBase" id="RU367131"/>
    </source>
</evidence>
<dbReference type="GO" id="GO:0051726">
    <property type="term" value="P:regulation of cell cycle"/>
    <property type="evidence" value="ECO:0007669"/>
    <property type="project" value="UniProtKB-UniRule"/>
</dbReference>
<feature type="compositionally biased region" description="Low complexity" evidence="11">
    <location>
        <begin position="214"/>
        <end position="234"/>
    </location>
</feature>
<evidence type="ECO:0000256" key="9">
    <source>
        <dbReference type="PROSITE-ProRule" id="PRU00401"/>
    </source>
</evidence>
<feature type="compositionally biased region" description="Pro residues" evidence="11">
    <location>
        <begin position="235"/>
        <end position="244"/>
    </location>
</feature>
<feature type="non-terminal residue" evidence="12">
    <location>
        <position position="624"/>
    </location>
</feature>
<dbReference type="PROSITE" id="PS51073">
    <property type="entry name" value="RPEL"/>
    <property type="match status" value="2"/>
</dbReference>
<dbReference type="InterPro" id="IPR004018">
    <property type="entry name" value="RPEL_repeat"/>
</dbReference>
<comment type="subcellular location">
    <subcellularLocation>
        <location evidence="10">Cytoplasm</location>
    </subcellularLocation>
    <subcellularLocation>
        <location evidence="10">Cell projection</location>
        <location evidence="10">Lamellipodium</location>
    </subcellularLocation>
</comment>
<dbReference type="GO" id="GO:0030036">
    <property type="term" value="P:actin cytoskeleton organization"/>
    <property type="evidence" value="ECO:0007669"/>
    <property type="project" value="UniProtKB-UniRule"/>
</dbReference>
<dbReference type="GO" id="GO:0048484">
    <property type="term" value="P:enteric nervous system development"/>
    <property type="evidence" value="ECO:0007669"/>
    <property type="project" value="UniProtKB-UniRule"/>
</dbReference>
<keyword evidence="13" id="KW-1185">Reference proteome</keyword>
<dbReference type="GO" id="GO:0001843">
    <property type="term" value="P:neural tube closure"/>
    <property type="evidence" value="ECO:0007669"/>
    <property type="project" value="UniProtKB-UniRule"/>
</dbReference>
<comment type="subunit">
    <text evidence="2 10">Binds PPP1CA and actin.</text>
</comment>
<gene>
    <name evidence="12" type="ORF">Anapl_15889</name>
</gene>
<evidence type="ECO:0000256" key="8">
    <source>
        <dbReference type="ARBA" id="ARBA00023273"/>
    </source>
</evidence>
<keyword evidence="5" id="KW-0677">Repeat</keyword>
<comment type="similarity">
    <text evidence="1 10">Belongs to the phosphatase and actin regulator family.</text>
</comment>
<dbReference type="GO" id="GO:0005737">
    <property type="term" value="C:cytoplasm"/>
    <property type="evidence" value="ECO:0007669"/>
    <property type="project" value="UniProtKB-SubCell"/>
</dbReference>
<keyword evidence="8 10" id="KW-0966">Cell projection</keyword>
<feature type="region of interest" description="Disordered" evidence="11">
    <location>
        <begin position="1"/>
        <end position="32"/>
    </location>
</feature>
<dbReference type="SMART" id="SM00707">
    <property type="entry name" value="RPEL"/>
    <property type="match status" value="2"/>
</dbReference>
<evidence type="ECO:0000256" key="3">
    <source>
        <dbReference type="ARBA" id="ARBA00022473"/>
    </source>
</evidence>
<feature type="repeat" description="RPEL" evidence="9">
    <location>
        <begin position="58"/>
        <end position="83"/>
    </location>
</feature>
<keyword evidence="7 10" id="KW-0009">Actin-binding</keyword>
<dbReference type="Gene3D" id="6.10.140.2130">
    <property type="match status" value="1"/>
</dbReference>
<feature type="repeat" description="RPEL" evidence="9">
    <location>
        <begin position="573"/>
        <end position="598"/>
    </location>
</feature>
<dbReference type="AlphaFoldDB" id="R0KYX1"/>
<feature type="compositionally biased region" description="Low complexity" evidence="11">
    <location>
        <begin position="176"/>
        <end position="206"/>
    </location>
</feature>
<keyword evidence="4 10" id="KW-0963">Cytoplasm</keyword>
<keyword evidence="6 10" id="KW-0524">Neurogenesis</keyword>
<dbReference type="Pfam" id="PF02755">
    <property type="entry name" value="RPEL"/>
    <property type="match status" value="2"/>
</dbReference>
<evidence type="ECO:0000256" key="11">
    <source>
        <dbReference type="SAM" id="MobiDB-lite"/>
    </source>
</evidence>
<dbReference type="GO" id="GO:0030027">
    <property type="term" value="C:lamellipodium"/>
    <property type="evidence" value="ECO:0007669"/>
    <property type="project" value="UniProtKB-SubCell"/>
</dbReference>
<evidence type="ECO:0000313" key="13">
    <source>
        <dbReference type="Proteomes" id="UP000296049"/>
    </source>
</evidence>
<evidence type="ECO:0000256" key="6">
    <source>
        <dbReference type="ARBA" id="ARBA00022902"/>
    </source>
</evidence>
<dbReference type="PANTHER" id="PTHR12751">
    <property type="entry name" value="PHOSPHATASE AND ACTIN REGULATOR PHACTR"/>
    <property type="match status" value="1"/>
</dbReference>
<proteinExistence type="inferred from homology"/>
<dbReference type="GO" id="GO:0007266">
    <property type="term" value="P:Rho protein signal transduction"/>
    <property type="evidence" value="ECO:0007669"/>
    <property type="project" value="UniProtKB-UniRule"/>
</dbReference>
<dbReference type="Proteomes" id="UP000296049">
    <property type="component" value="Unassembled WGS sequence"/>
</dbReference>
<feature type="non-terminal residue" evidence="12">
    <location>
        <position position="1"/>
    </location>
</feature>
<protein>
    <recommendedName>
        <fullName evidence="10">Phosphatase and actin regulator 4</fullName>
    </recommendedName>
</protein>
<dbReference type="GO" id="GO:0061386">
    <property type="term" value="P:closure of optic fissure"/>
    <property type="evidence" value="ECO:0007669"/>
    <property type="project" value="UniProtKB-UniRule"/>
</dbReference>
<evidence type="ECO:0000256" key="2">
    <source>
        <dbReference type="ARBA" id="ARBA00011844"/>
    </source>
</evidence>
<dbReference type="GO" id="GO:0003779">
    <property type="term" value="F:actin binding"/>
    <property type="evidence" value="ECO:0007669"/>
    <property type="project" value="UniProtKB-UniRule"/>
</dbReference>
<evidence type="ECO:0000256" key="4">
    <source>
        <dbReference type="ARBA" id="ARBA00022490"/>
    </source>
</evidence>
<evidence type="ECO:0000256" key="7">
    <source>
        <dbReference type="ARBA" id="ARBA00023203"/>
    </source>
</evidence>
<dbReference type="GO" id="GO:2001045">
    <property type="term" value="P:negative regulation of integrin-mediated signaling pathway"/>
    <property type="evidence" value="ECO:0007669"/>
    <property type="project" value="UniProtKB-UniRule"/>
</dbReference>
<feature type="region of interest" description="Disordered" evidence="11">
    <location>
        <begin position="262"/>
        <end position="299"/>
    </location>
</feature>